<sequence>MTVCTNLPFEIAESPLWDDRRSLLWFVDINNHAIHSYDPKSGVLNRYQMPALVGSIGLSEDGRLVAALKTGIHLFDPATGELEFIVNPEVDRPGNQLNDGKVGPDGCFWVGSMDENSMNISGALYRVTASGEVTLVKDGIFISNGLAWSPDGKIMYHSDGLSSTVKAFDFDVATGTISNERDFFTFDHEEFGWPDGATMDVHGNYWSAGIFRGKINQVSPEGKLLRTLQMPVLATTMPCLGGDDVPTLFVTSLASDVDDVRQEGTLLSCEIDVAGVPSYRFSVADLTLS</sequence>
<evidence type="ECO:0000256" key="3">
    <source>
        <dbReference type="PIRSR" id="PIRSR605511-2"/>
    </source>
</evidence>
<feature type="binding site" evidence="3">
    <location>
        <position position="195"/>
    </location>
    <ligand>
        <name>a divalent metal cation</name>
        <dbReference type="ChEBI" id="CHEBI:60240"/>
    </ligand>
</feature>
<dbReference type="Gene3D" id="2.120.10.30">
    <property type="entry name" value="TolB, C-terminal domain"/>
    <property type="match status" value="1"/>
</dbReference>
<dbReference type="InterPro" id="IPR011042">
    <property type="entry name" value="6-blade_b-propeller_TolB-like"/>
</dbReference>
<dbReference type="AlphaFoldDB" id="A0A7Y8GFK7"/>
<dbReference type="EMBL" id="JACAQV010000014">
    <property type="protein sequence ID" value="NWF09365.1"/>
    <property type="molecule type" value="Genomic_DNA"/>
</dbReference>
<comment type="cofactor">
    <cofactor evidence="3">
        <name>Zn(2+)</name>
        <dbReference type="ChEBI" id="CHEBI:29105"/>
    </cofactor>
    <text evidence="3">Binds 1 divalent metal cation per subunit.</text>
</comment>
<evidence type="ECO:0000259" key="4">
    <source>
        <dbReference type="Pfam" id="PF08450"/>
    </source>
</evidence>
<evidence type="ECO:0000256" key="2">
    <source>
        <dbReference type="PIRSR" id="PIRSR605511-1"/>
    </source>
</evidence>
<keyword evidence="3" id="KW-0862">Zinc</keyword>
<dbReference type="GO" id="GO:0019853">
    <property type="term" value="P:L-ascorbic acid biosynthetic process"/>
    <property type="evidence" value="ECO:0007669"/>
    <property type="project" value="TreeGrafter"/>
</dbReference>
<dbReference type="PRINTS" id="PR01790">
    <property type="entry name" value="SMP30FAMILY"/>
</dbReference>
<name>A0A7Y8GFK7_9PSED</name>
<protein>
    <submittedName>
        <fullName evidence="5">SMP-30/gluconolactonase/LRE family protein</fullName>
    </submittedName>
</protein>
<dbReference type="Pfam" id="PF08450">
    <property type="entry name" value="SGL"/>
    <property type="match status" value="1"/>
</dbReference>
<feature type="binding site" evidence="3">
    <location>
        <position position="98"/>
    </location>
    <ligand>
        <name>substrate</name>
    </ligand>
</feature>
<dbReference type="InterPro" id="IPR013658">
    <property type="entry name" value="SGL"/>
</dbReference>
<keyword evidence="3" id="KW-0479">Metal-binding</keyword>
<dbReference type="InterPro" id="IPR005511">
    <property type="entry name" value="SMP-30"/>
</dbReference>
<accession>A0A7Y8GFK7</accession>
<proteinExistence type="inferred from homology"/>
<dbReference type="Proteomes" id="UP000561369">
    <property type="component" value="Unassembled WGS sequence"/>
</dbReference>
<dbReference type="GO" id="GO:0005509">
    <property type="term" value="F:calcium ion binding"/>
    <property type="evidence" value="ECO:0007669"/>
    <property type="project" value="TreeGrafter"/>
</dbReference>
<dbReference type="SUPFAM" id="SSF63829">
    <property type="entry name" value="Calcium-dependent phosphotriesterase"/>
    <property type="match status" value="1"/>
</dbReference>
<dbReference type="PANTHER" id="PTHR10907:SF47">
    <property type="entry name" value="REGUCALCIN"/>
    <property type="match status" value="1"/>
</dbReference>
<evidence type="ECO:0000313" key="5">
    <source>
        <dbReference type="EMBL" id="NWF09365.1"/>
    </source>
</evidence>
<gene>
    <name evidence="5" type="ORF">HX810_17015</name>
</gene>
<comment type="similarity">
    <text evidence="1">Belongs to the SMP-30/CGR1 family.</text>
</comment>
<reference evidence="5 6" key="1">
    <citation type="submission" date="2020-04" db="EMBL/GenBank/DDBJ databases">
        <title>Molecular characterization of pseudomonads from Agaricus bisporus reveal novel blotch 2 pathogens in Western Europe.</title>
        <authorList>
            <person name="Taparia T."/>
            <person name="Krijger M."/>
            <person name="Haynes E."/>
            <person name="Elpinstone J.G."/>
            <person name="Noble R."/>
            <person name="Van Der Wolf J."/>
        </authorList>
    </citation>
    <scope>NUCLEOTIDE SEQUENCE [LARGE SCALE GENOMIC DNA]</scope>
    <source>
        <strain evidence="5 6">IPO3765</strain>
    </source>
</reference>
<organism evidence="5 6">
    <name type="scientific">Pseudomonas salomonii</name>
    <dbReference type="NCBI Taxonomy" id="191391"/>
    <lineage>
        <taxon>Bacteria</taxon>
        <taxon>Pseudomonadati</taxon>
        <taxon>Pseudomonadota</taxon>
        <taxon>Gammaproteobacteria</taxon>
        <taxon>Pseudomonadales</taxon>
        <taxon>Pseudomonadaceae</taxon>
        <taxon>Pseudomonas</taxon>
    </lineage>
</organism>
<feature type="domain" description="SMP-30/Gluconolactonase/LRE-like region" evidence="4">
    <location>
        <begin position="12"/>
        <end position="253"/>
    </location>
</feature>
<feature type="active site" description="Proton donor/acceptor" evidence="2">
    <location>
        <position position="195"/>
    </location>
</feature>
<dbReference type="GO" id="GO:0004341">
    <property type="term" value="F:gluconolactonase activity"/>
    <property type="evidence" value="ECO:0007669"/>
    <property type="project" value="TreeGrafter"/>
</dbReference>
<feature type="binding site" evidence="3">
    <location>
        <position position="13"/>
    </location>
    <ligand>
        <name>a divalent metal cation</name>
        <dbReference type="ChEBI" id="CHEBI:60240"/>
    </ligand>
</feature>
<dbReference type="PANTHER" id="PTHR10907">
    <property type="entry name" value="REGUCALCIN"/>
    <property type="match status" value="1"/>
</dbReference>
<evidence type="ECO:0000313" key="6">
    <source>
        <dbReference type="Proteomes" id="UP000561369"/>
    </source>
</evidence>
<comment type="caution">
    <text evidence="5">The sequence shown here is derived from an EMBL/GenBank/DDBJ whole genome shotgun (WGS) entry which is preliminary data.</text>
</comment>
<evidence type="ECO:0000256" key="1">
    <source>
        <dbReference type="ARBA" id="ARBA00008853"/>
    </source>
</evidence>
<feature type="binding site" evidence="3">
    <location>
        <position position="144"/>
    </location>
    <ligand>
        <name>a divalent metal cation</name>
        <dbReference type="ChEBI" id="CHEBI:60240"/>
    </ligand>
</feature>